<evidence type="ECO:0000256" key="1">
    <source>
        <dbReference type="SAM" id="MobiDB-lite"/>
    </source>
</evidence>
<evidence type="ECO:0000313" key="3">
    <source>
        <dbReference type="Proteomes" id="UP000033903"/>
    </source>
</evidence>
<name>A0A0G0VK99_9BACT</name>
<protein>
    <submittedName>
        <fullName evidence="2">Uncharacterized protein</fullName>
    </submittedName>
</protein>
<accession>A0A0G0VK99</accession>
<evidence type="ECO:0000313" key="2">
    <source>
        <dbReference type="EMBL" id="KKS01465.1"/>
    </source>
</evidence>
<sequence length="171" mass="19128">MDNELEQYLSFSPYFAGMNTESSDIRSGFIEQFSKLPLPIKQLLTSTSTTQIMFSIGQENGLEDVTTEYLAKMIRHVLMGEIFIKDLPNLLVSALNLSPDQATAINKRVLNELFVPITNDLKKIQQAKFPDRLSASPIVPSQNQSVPSQAPRLSTTIPNTNQNNTVDLRNK</sequence>
<proteinExistence type="predicted"/>
<feature type="compositionally biased region" description="Polar residues" evidence="1">
    <location>
        <begin position="139"/>
        <end position="171"/>
    </location>
</feature>
<dbReference type="EMBL" id="LCBA01000004">
    <property type="protein sequence ID" value="KKS01465.1"/>
    <property type="molecule type" value="Genomic_DNA"/>
</dbReference>
<feature type="region of interest" description="Disordered" evidence="1">
    <location>
        <begin position="135"/>
        <end position="171"/>
    </location>
</feature>
<reference evidence="2 3" key="1">
    <citation type="journal article" date="2015" name="Nature">
        <title>rRNA introns, odd ribosomes, and small enigmatic genomes across a large radiation of phyla.</title>
        <authorList>
            <person name="Brown C.T."/>
            <person name="Hug L.A."/>
            <person name="Thomas B.C."/>
            <person name="Sharon I."/>
            <person name="Castelle C.J."/>
            <person name="Singh A."/>
            <person name="Wilkins M.J."/>
            <person name="Williams K.H."/>
            <person name="Banfield J.F."/>
        </authorList>
    </citation>
    <scope>NUCLEOTIDE SEQUENCE [LARGE SCALE GENOMIC DNA]</scope>
</reference>
<dbReference type="Proteomes" id="UP000033903">
    <property type="component" value="Unassembled WGS sequence"/>
</dbReference>
<gene>
    <name evidence="2" type="ORF">UU54_C0004G0013</name>
</gene>
<organism evidence="2 3">
    <name type="scientific">Candidatus Yanofskybacteria bacterium GW2011_GWA2_41_22</name>
    <dbReference type="NCBI Taxonomy" id="1619023"/>
    <lineage>
        <taxon>Bacteria</taxon>
        <taxon>Candidatus Yanofskyibacteriota</taxon>
    </lineage>
</organism>
<dbReference type="AlphaFoldDB" id="A0A0G0VK99"/>
<comment type="caution">
    <text evidence="2">The sequence shown here is derived from an EMBL/GenBank/DDBJ whole genome shotgun (WGS) entry which is preliminary data.</text>
</comment>